<dbReference type="PANTHER" id="PTHR43283">
    <property type="entry name" value="BETA-LACTAMASE-RELATED"/>
    <property type="match status" value="1"/>
</dbReference>
<keyword evidence="2" id="KW-1133">Transmembrane helix</keyword>
<organism evidence="4 5">
    <name type="scientific">Actinomyces naeslundii</name>
    <dbReference type="NCBI Taxonomy" id="1655"/>
    <lineage>
        <taxon>Bacteria</taxon>
        <taxon>Bacillati</taxon>
        <taxon>Actinomycetota</taxon>
        <taxon>Actinomycetes</taxon>
        <taxon>Actinomycetales</taxon>
        <taxon>Actinomycetaceae</taxon>
        <taxon>Actinomyces</taxon>
    </lineage>
</organism>
<name>A0AA47FGF3_ACTNA</name>
<dbReference type="Proteomes" id="UP001163127">
    <property type="component" value="Chromosome"/>
</dbReference>
<protein>
    <submittedName>
        <fullName evidence="4">Serine hydrolase</fullName>
    </submittedName>
</protein>
<dbReference type="RefSeq" id="WP_076136216.1">
    <property type="nucleotide sequence ID" value="NZ_CP113787.1"/>
</dbReference>
<evidence type="ECO:0000256" key="2">
    <source>
        <dbReference type="SAM" id="Phobius"/>
    </source>
</evidence>
<dbReference type="PANTHER" id="PTHR43283:SF7">
    <property type="entry name" value="BETA-LACTAMASE-RELATED DOMAIN-CONTAINING PROTEIN"/>
    <property type="match status" value="1"/>
</dbReference>
<dbReference type="GO" id="GO:0016787">
    <property type="term" value="F:hydrolase activity"/>
    <property type="evidence" value="ECO:0007669"/>
    <property type="project" value="UniProtKB-KW"/>
</dbReference>
<keyword evidence="4" id="KW-0378">Hydrolase</keyword>
<keyword evidence="2" id="KW-0812">Transmembrane</keyword>
<evidence type="ECO:0000259" key="3">
    <source>
        <dbReference type="Pfam" id="PF00144"/>
    </source>
</evidence>
<sequence length="531" mass="55763">MSTATSPIPRPQPPSPQVRPTSPIRPSRSLLPRWACAILAACLALVVFAAGPHAPKADTSSITGDKDLAKQVIGLLPDDYQARGIHVSVITAEGARHAGIGTAASGQQYTSTTPMEIGSITKTFTGQLLADAIARGEVKASDPLSTHLPELAGTPAGEATLEEVASHRSGLPSIPTQDESRWVLRANILGLNPFTDSTDQLIDSARATTMGKRGEFVYSNLGISLLGEALTRASGAESWKSYITERLFTPLGMKHTTLTSGQADIPDGAIHGVQANGRRGQSVSGSGFNPAGAGVWSTPEDMTRYAQAVLTGTAPGGDSPQEPRWPAEVMDGIKLPGEKIGYTWYTDVVDGHTIISHGGTTMEYMTHLAIDKESGKAVMVYTDQNTDGTAAALAATLLTDGQKISTAHLPVPAEMLLQGMILGIFTILALVMGLYTAARAASAPSRMAVICRVAALLACLAAAAASGPWAHVPTWILAVASLPGLYGIVRGMTLWPDLPTLPRRRAWLGWTQLALTVAFVAVCLFVAWPKA</sequence>
<dbReference type="AlphaFoldDB" id="A0AA47FGF3"/>
<evidence type="ECO:0000313" key="5">
    <source>
        <dbReference type="Proteomes" id="UP001163127"/>
    </source>
</evidence>
<dbReference type="InterPro" id="IPR012338">
    <property type="entry name" value="Beta-lactam/transpept-like"/>
</dbReference>
<feature type="region of interest" description="Disordered" evidence="1">
    <location>
        <begin position="1"/>
        <end position="25"/>
    </location>
</feature>
<feature type="transmembrane region" description="Helical" evidence="2">
    <location>
        <begin position="475"/>
        <end position="495"/>
    </location>
</feature>
<dbReference type="InterPro" id="IPR050789">
    <property type="entry name" value="Diverse_Enzym_Activities"/>
</dbReference>
<evidence type="ECO:0000256" key="1">
    <source>
        <dbReference type="SAM" id="MobiDB-lite"/>
    </source>
</evidence>
<feature type="transmembrane region" description="Helical" evidence="2">
    <location>
        <begin position="507"/>
        <end position="528"/>
    </location>
</feature>
<dbReference type="Gene3D" id="3.40.710.10">
    <property type="entry name" value="DD-peptidase/beta-lactamase superfamily"/>
    <property type="match status" value="1"/>
</dbReference>
<feature type="domain" description="Beta-lactamase-related" evidence="3">
    <location>
        <begin position="73"/>
        <end position="397"/>
    </location>
</feature>
<evidence type="ECO:0000313" key="4">
    <source>
        <dbReference type="EMBL" id="WAL41881.1"/>
    </source>
</evidence>
<dbReference type="Pfam" id="PF00144">
    <property type="entry name" value="Beta-lactamase"/>
    <property type="match status" value="1"/>
</dbReference>
<feature type="compositionally biased region" description="Pro residues" evidence="1">
    <location>
        <begin position="8"/>
        <end position="17"/>
    </location>
</feature>
<proteinExistence type="predicted"/>
<dbReference type="InterPro" id="IPR001466">
    <property type="entry name" value="Beta-lactam-related"/>
</dbReference>
<dbReference type="EMBL" id="CP113787">
    <property type="protein sequence ID" value="WAL41881.1"/>
    <property type="molecule type" value="Genomic_DNA"/>
</dbReference>
<feature type="transmembrane region" description="Helical" evidence="2">
    <location>
        <begin position="415"/>
        <end position="437"/>
    </location>
</feature>
<reference evidence="4" key="1">
    <citation type="submission" date="2022-11" db="EMBL/GenBank/DDBJ databases">
        <title>Dental biofilm bacteria. Genome sequencing and assembly.</title>
        <authorList>
            <person name="Robertsson C."/>
        </authorList>
    </citation>
    <scope>NUCLEOTIDE SEQUENCE</scope>
    <source>
        <strain evidence="4">CW</strain>
    </source>
</reference>
<feature type="transmembrane region" description="Helical" evidence="2">
    <location>
        <begin position="449"/>
        <end position="469"/>
    </location>
</feature>
<keyword evidence="2" id="KW-0472">Membrane</keyword>
<gene>
    <name evidence="4" type="ORF">OFA60_07265</name>
</gene>
<dbReference type="SUPFAM" id="SSF56601">
    <property type="entry name" value="beta-lactamase/transpeptidase-like"/>
    <property type="match status" value="1"/>
</dbReference>
<accession>A0AA47FGF3</accession>